<proteinExistence type="predicted"/>
<organism evidence="2 3">
    <name type="scientific">Aristolochia fimbriata</name>
    <name type="common">White veined hardy Dutchman's pipe vine</name>
    <dbReference type="NCBI Taxonomy" id="158543"/>
    <lineage>
        <taxon>Eukaryota</taxon>
        <taxon>Viridiplantae</taxon>
        <taxon>Streptophyta</taxon>
        <taxon>Embryophyta</taxon>
        <taxon>Tracheophyta</taxon>
        <taxon>Spermatophyta</taxon>
        <taxon>Magnoliopsida</taxon>
        <taxon>Magnoliidae</taxon>
        <taxon>Piperales</taxon>
        <taxon>Aristolochiaceae</taxon>
        <taxon>Aristolochia</taxon>
    </lineage>
</organism>
<name>A0AAV7DU48_ARIFI</name>
<gene>
    <name evidence="2" type="ORF">H6P81_021212</name>
</gene>
<evidence type="ECO:0000313" key="2">
    <source>
        <dbReference type="EMBL" id="KAG9438807.1"/>
    </source>
</evidence>
<dbReference type="EMBL" id="JAINDJ010000010">
    <property type="protein sequence ID" value="KAG9438807.1"/>
    <property type="molecule type" value="Genomic_DNA"/>
</dbReference>
<keyword evidence="3" id="KW-1185">Reference proteome</keyword>
<protein>
    <submittedName>
        <fullName evidence="2">Uncharacterized protein</fullName>
    </submittedName>
</protein>
<evidence type="ECO:0000313" key="3">
    <source>
        <dbReference type="Proteomes" id="UP000825729"/>
    </source>
</evidence>
<evidence type="ECO:0000256" key="1">
    <source>
        <dbReference type="SAM" id="MobiDB-lite"/>
    </source>
</evidence>
<dbReference type="AlphaFoldDB" id="A0AAV7DU48"/>
<feature type="compositionally biased region" description="Pro residues" evidence="1">
    <location>
        <begin position="1"/>
        <end position="14"/>
    </location>
</feature>
<feature type="compositionally biased region" description="Basic residues" evidence="1">
    <location>
        <begin position="91"/>
        <end position="109"/>
    </location>
</feature>
<comment type="caution">
    <text evidence="2">The sequence shown here is derived from an EMBL/GenBank/DDBJ whole genome shotgun (WGS) entry which is preliminary data.</text>
</comment>
<feature type="compositionally biased region" description="Gly residues" evidence="1">
    <location>
        <begin position="112"/>
        <end position="127"/>
    </location>
</feature>
<sequence length="680" mass="73712">MSHRFVPPPLPCPPRSVLNTSRKTKTLSGGFPPFGRQSQFRLTPGNLRDSRAQRIVPSTGRPWGQRGGGGAGWRPPEAGRPYSAAPEARGHSRHAPRKRRQALRWRQRQKGPSGGEGPEVGTDCGGRGRARCEPQTRGGGLLPPARSVQWLAPQRVSSAKAICPSLPLGDGLQLFSRAGKGPSGPRDPFAQLEFFDLSRSLRDRSVPPLPILTCLCGAYGAFAASPCGRGIGRADRRRVRVVHVGHARVVLPARMSRRLVAPSSLHCTDLPRPCWVAGIPLQSESDRPTFAFDRRCPWPGAGAFRIGGVLASRSLRGCYLVDPASSHMLVSKIKPCMWAYHGIGGWRRIRVRFGREPESGYHIKKGRQQARKLPNRHGELKARSWTLGWVVRSPRGVHRSTSSLLRRCAPGLNWRVVPRWWWAICLVNSVSERDLSLLTSYVEVTLHGQLLRGTMAFRPRKFEAITGEPAEGSLSIPAKRARPSERAAPRCPAAAAGGERKRPSNPSPGVSDPAPGGLSVSDPADGRGRTRTTTRAICAKKRKRSKLGGPTSNTNPANHRVFERKLHPRPLGQGGTPAWASRPACSPHPVPCCPPRAVRWSSSSGGEQVVVLAPLARLAEKHFAPRAPGRDSGGSALPGPAWLEVVSRPWLALKGPLPGSCLRDPEALLGCDPRSGGNTR</sequence>
<accession>A0AAV7DU48</accession>
<feature type="region of interest" description="Disordered" evidence="1">
    <location>
        <begin position="1"/>
        <end position="144"/>
    </location>
</feature>
<feature type="region of interest" description="Disordered" evidence="1">
    <location>
        <begin position="473"/>
        <end position="559"/>
    </location>
</feature>
<dbReference type="Proteomes" id="UP000825729">
    <property type="component" value="Unassembled WGS sequence"/>
</dbReference>
<reference evidence="2 3" key="1">
    <citation type="submission" date="2021-07" db="EMBL/GenBank/DDBJ databases">
        <title>The Aristolochia fimbriata genome: insights into angiosperm evolution, floral development and chemical biosynthesis.</title>
        <authorList>
            <person name="Jiao Y."/>
        </authorList>
    </citation>
    <scope>NUCLEOTIDE SEQUENCE [LARGE SCALE GENOMIC DNA]</scope>
    <source>
        <strain evidence="2">IBCAS-2021</strain>
        <tissue evidence="2">Leaf</tissue>
    </source>
</reference>